<evidence type="ECO:0000313" key="3">
    <source>
        <dbReference type="Proteomes" id="UP000887013"/>
    </source>
</evidence>
<evidence type="ECO:0000313" key="2">
    <source>
        <dbReference type="EMBL" id="GFT46310.1"/>
    </source>
</evidence>
<evidence type="ECO:0000256" key="1">
    <source>
        <dbReference type="SAM" id="SignalP"/>
    </source>
</evidence>
<keyword evidence="1" id="KW-0732">Signal</keyword>
<comment type="caution">
    <text evidence="2">The sequence shown here is derived from an EMBL/GenBank/DDBJ whole genome shotgun (WGS) entry which is preliminary data.</text>
</comment>
<proteinExistence type="predicted"/>
<organism evidence="2 3">
    <name type="scientific">Nephila pilipes</name>
    <name type="common">Giant wood spider</name>
    <name type="synonym">Nephila maculata</name>
    <dbReference type="NCBI Taxonomy" id="299642"/>
    <lineage>
        <taxon>Eukaryota</taxon>
        <taxon>Metazoa</taxon>
        <taxon>Ecdysozoa</taxon>
        <taxon>Arthropoda</taxon>
        <taxon>Chelicerata</taxon>
        <taxon>Arachnida</taxon>
        <taxon>Araneae</taxon>
        <taxon>Araneomorphae</taxon>
        <taxon>Entelegynae</taxon>
        <taxon>Araneoidea</taxon>
        <taxon>Nephilidae</taxon>
        <taxon>Nephila</taxon>
    </lineage>
</organism>
<dbReference type="EMBL" id="BMAW01015946">
    <property type="protein sequence ID" value="GFT46310.1"/>
    <property type="molecule type" value="Genomic_DNA"/>
</dbReference>
<dbReference type="Proteomes" id="UP000887013">
    <property type="component" value="Unassembled WGS sequence"/>
</dbReference>
<evidence type="ECO:0008006" key="4">
    <source>
        <dbReference type="Google" id="ProtNLM"/>
    </source>
</evidence>
<feature type="chain" id="PRO_5036494159" description="Secreted protein" evidence="1">
    <location>
        <begin position="20"/>
        <end position="133"/>
    </location>
</feature>
<reference evidence="2" key="1">
    <citation type="submission" date="2020-08" db="EMBL/GenBank/DDBJ databases">
        <title>Multicomponent nature underlies the extraordinary mechanical properties of spider dragline silk.</title>
        <authorList>
            <person name="Kono N."/>
            <person name="Nakamura H."/>
            <person name="Mori M."/>
            <person name="Yoshida Y."/>
            <person name="Ohtoshi R."/>
            <person name="Malay A.D."/>
            <person name="Moran D.A.P."/>
            <person name="Tomita M."/>
            <person name="Numata K."/>
            <person name="Arakawa K."/>
        </authorList>
    </citation>
    <scope>NUCLEOTIDE SEQUENCE</scope>
</reference>
<name>A0A8X6P3J5_NEPPI</name>
<gene>
    <name evidence="2" type="ORF">NPIL_449181</name>
</gene>
<feature type="signal peptide" evidence="1">
    <location>
        <begin position="1"/>
        <end position="19"/>
    </location>
</feature>
<accession>A0A8X6P3J5</accession>
<keyword evidence="3" id="KW-1185">Reference proteome</keyword>
<sequence>MTVYAILLAVLRAFLPAVARDAERAWRTFACVDLRGRATPNAAFTRTWRNAYRCVRNRVCVLGDYCANAFSATGRRRLVTASALTAVYGYTVRDLSITQRSYSCNTAAATWACMDKRLGVDAGRPASDASLTR</sequence>
<dbReference type="AlphaFoldDB" id="A0A8X6P3J5"/>
<protein>
    <recommendedName>
        <fullName evidence="4">Secreted protein</fullName>
    </recommendedName>
</protein>